<dbReference type="OrthoDB" id="5519458at2"/>
<feature type="signal peptide" evidence="1">
    <location>
        <begin position="1"/>
        <end position="24"/>
    </location>
</feature>
<evidence type="ECO:0000256" key="1">
    <source>
        <dbReference type="SAM" id="SignalP"/>
    </source>
</evidence>
<evidence type="ECO:0000313" key="2">
    <source>
        <dbReference type="EMBL" id="SFR50490.1"/>
    </source>
</evidence>
<protein>
    <submittedName>
        <fullName evidence="2">Uncharacterized protein</fullName>
    </submittedName>
</protein>
<gene>
    <name evidence="2" type="ORF">SAMN05216203_0971</name>
</gene>
<reference evidence="2 3" key="1">
    <citation type="submission" date="2016-10" db="EMBL/GenBank/DDBJ databases">
        <authorList>
            <person name="de Groot N.N."/>
        </authorList>
    </citation>
    <scope>NUCLEOTIDE SEQUENCE [LARGE SCALE GENOMIC DNA]</scope>
    <source>
        <strain evidence="2 3">CGMCC 1.9167</strain>
    </source>
</reference>
<dbReference type="STRING" id="650891.SAMN05216203_0971"/>
<feature type="chain" id="PRO_5011768327" evidence="1">
    <location>
        <begin position="25"/>
        <end position="298"/>
    </location>
</feature>
<name>A0A1I6H7Y3_9GAMM</name>
<dbReference type="RefSeq" id="WP_139229903.1">
    <property type="nucleotide sequence ID" value="NZ_FOYW01000001.1"/>
</dbReference>
<keyword evidence="3" id="KW-1185">Reference proteome</keyword>
<accession>A0A1I6H7Y3</accession>
<dbReference type="AlphaFoldDB" id="A0A1I6H7Y3"/>
<dbReference type="EMBL" id="FOYW01000001">
    <property type="protein sequence ID" value="SFR50490.1"/>
    <property type="molecule type" value="Genomic_DNA"/>
</dbReference>
<dbReference type="Proteomes" id="UP000198644">
    <property type="component" value="Unassembled WGS sequence"/>
</dbReference>
<proteinExistence type="predicted"/>
<evidence type="ECO:0000313" key="3">
    <source>
        <dbReference type="Proteomes" id="UP000198644"/>
    </source>
</evidence>
<keyword evidence="1" id="KW-0732">Signal</keyword>
<sequence length="298" mass="32777">MIRKSRGYLMMAALLMIPGVMTLASPKNPGLGELLEQARTDDYVMPDASDLLKAEDSFRHWLAADDRLAAAQYLGSPDQVGLGFKAVAVPRSDIVALTETDNERQGRGFFAARREGGAPLLIQAPHQYYDLRTGAIARKLFLEGNAMAAAWNTTHRYQGDDTDLVHIADSYLHALSRAFADVHPGGRILQLHGFSSAKRESRAGREARAILSDGSGFPPASLARLADCLSQRLDIRALLYPRDVRELGATTNTLAADLRRRGFDGFVHLELDVGLRKRLVRDVDARNSLMQCVAETHL</sequence>
<organism evidence="2 3">
    <name type="scientific">Marinobacter daqiaonensis</name>
    <dbReference type="NCBI Taxonomy" id="650891"/>
    <lineage>
        <taxon>Bacteria</taxon>
        <taxon>Pseudomonadati</taxon>
        <taxon>Pseudomonadota</taxon>
        <taxon>Gammaproteobacteria</taxon>
        <taxon>Pseudomonadales</taxon>
        <taxon>Marinobacteraceae</taxon>
        <taxon>Marinobacter</taxon>
    </lineage>
</organism>